<dbReference type="SUPFAM" id="SSF53383">
    <property type="entry name" value="PLP-dependent transferases"/>
    <property type="match status" value="1"/>
</dbReference>
<evidence type="ECO:0000256" key="6">
    <source>
        <dbReference type="ARBA" id="ARBA00048868"/>
    </source>
</evidence>
<comment type="cofactor">
    <cofactor evidence="1 7">
        <name>pyridoxal 5'-phosphate</name>
        <dbReference type="ChEBI" id="CHEBI:597326"/>
    </cofactor>
</comment>
<dbReference type="EMBL" id="SWLB01000007">
    <property type="protein sequence ID" value="KAF3336611.1"/>
    <property type="molecule type" value="Genomic_DNA"/>
</dbReference>
<sequence>MLATNSAEKSGISSSTEPDTSTEPDQGVLNRCVNMIAHLFNAPIEVGTVGLSEAIILAGLAFKRIWQSKRKVEGKPYDKPNIVTD</sequence>
<reference evidence="9" key="1">
    <citation type="submission" date="2020-01" db="EMBL/GenBank/DDBJ databases">
        <title>Genome sequence of Kobresia littledalei, the first chromosome-level genome in the family Cyperaceae.</title>
        <authorList>
            <person name="Qu G."/>
        </authorList>
    </citation>
    <scope>NUCLEOTIDE SEQUENCE</scope>
    <source>
        <strain evidence="9">C.B.Clarke</strain>
        <tissue evidence="9">Leaf</tissue>
    </source>
</reference>
<dbReference type="GO" id="GO:0030170">
    <property type="term" value="F:pyridoxal phosphate binding"/>
    <property type="evidence" value="ECO:0007669"/>
    <property type="project" value="InterPro"/>
</dbReference>
<dbReference type="InterPro" id="IPR002129">
    <property type="entry name" value="PyrdxlP-dep_de-COase"/>
</dbReference>
<keyword evidence="10" id="KW-1185">Reference proteome</keyword>
<keyword evidence="4 7" id="KW-0663">Pyridoxal phosphate</keyword>
<keyword evidence="5 7" id="KW-0456">Lyase</keyword>
<evidence type="ECO:0000256" key="2">
    <source>
        <dbReference type="ARBA" id="ARBA00009533"/>
    </source>
</evidence>
<comment type="caution">
    <text evidence="9">The sequence shown here is derived from an EMBL/GenBank/DDBJ whole genome shotgun (WGS) entry which is preliminary data.</text>
</comment>
<dbReference type="GO" id="GO:0005829">
    <property type="term" value="C:cytosol"/>
    <property type="evidence" value="ECO:0007669"/>
    <property type="project" value="TreeGrafter"/>
</dbReference>
<dbReference type="PANTHER" id="PTHR43321">
    <property type="entry name" value="GLUTAMATE DECARBOXYLASE"/>
    <property type="match status" value="1"/>
</dbReference>
<accession>A0A833VF85</accession>
<evidence type="ECO:0000256" key="3">
    <source>
        <dbReference type="ARBA" id="ARBA00012421"/>
    </source>
</evidence>
<evidence type="ECO:0000313" key="9">
    <source>
        <dbReference type="EMBL" id="KAF3336611.1"/>
    </source>
</evidence>
<dbReference type="InterPro" id="IPR015424">
    <property type="entry name" value="PyrdxlP-dep_Trfase"/>
</dbReference>
<evidence type="ECO:0000256" key="1">
    <source>
        <dbReference type="ARBA" id="ARBA00001933"/>
    </source>
</evidence>
<gene>
    <name evidence="9" type="ORF">FCM35_KLT19197</name>
</gene>
<evidence type="ECO:0000256" key="8">
    <source>
        <dbReference type="SAM" id="MobiDB-lite"/>
    </source>
</evidence>
<evidence type="ECO:0000313" key="10">
    <source>
        <dbReference type="Proteomes" id="UP000623129"/>
    </source>
</evidence>
<comment type="similarity">
    <text evidence="2 7">Belongs to the group II decarboxylase family.</text>
</comment>
<dbReference type="AlphaFoldDB" id="A0A833VF85"/>
<evidence type="ECO:0000256" key="4">
    <source>
        <dbReference type="ARBA" id="ARBA00022898"/>
    </source>
</evidence>
<protein>
    <recommendedName>
        <fullName evidence="3">glutamate decarboxylase</fullName>
        <ecNumber evidence="3">4.1.1.15</ecNumber>
    </recommendedName>
</protein>
<dbReference type="PANTHER" id="PTHR43321:SF3">
    <property type="entry name" value="GLUTAMATE DECARBOXYLASE"/>
    <property type="match status" value="1"/>
</dbReference>
<dbReference type="InterPro" id="IPR010107">
    <property type="entry name" value="Glutamate_decarboxylase"/>
</dbReference>
<dbReference type="EC" id="4.1.1.15" evidence="3"/>
<dbReference type="Gene3D" id="3.40.640.10">
    <property type="entry name" value="Type I PLP-dependent aspartate aminotransferase-like (Major domain)"/>
    <property type="match status" value="1"/>
</dbReference>
<dbReference type="InterPro" id="IPR015421">
    <property type="entry name" value="PyrdxlP-dep_Trfase_major"/>
</dbReference>
<dbReference type="GO" id="GO:0006538">
    <property type="term" value="P:L-glutamate catabolic process"/>
    <property type="evidence" value="ECO:0007669"/>
    <property type="project" value="TreeGrafter"/>
</dbReference>
<dbReference type="GO" id="GO:0004351">
    <property type="term" value="F:glutamate decarboxylase activity"/>
    <property type="evidence" value="ECO:0007669"/>
    <property type="project" value="UniProtKB-EC"/>
</dbReference>
<feature type="region of interest" description="Disordered" evidence="8">
    <location>
        <begin position="1"/>
        <end position="26"/>
    </location>
</feature>
<organism evidence="9 10">
    <name type="scientific">Carex littledalei</name>
    <dbReference type="NCBI Taxonomy" id="544730"/>
    <lineage>
        <taxon>Eukaryota</taxon>
        <taxon>Viridiplantae</taxon>
        <taxon>Streptophyta</taxon>
        <taxon>Embryophyta</taxon>
        <taxon>Tracheophyta</taxon>
        <taxon>Spermatophyta</taxon>
        <taxon>Magnoliopsida</taxon>
        <taxon>Liliopsida</taxon>
        <taxon>Poales</taxon>
        <taxon>Cyperaceae</taxon>
        <taxon>Cyperoideae</taxon>
        <taxon>Cariceae</taxon>
        <taxon>Carex</taxon>
        <taxon>Carex subgen. Euthyceras</taxon>
    </lineage>
</organism>
<name>A0A833VF85_9POAL</name>
<dbReference type="Pfam" id="PF00282">
    <property type="entry name" value="Pyridoxal_deC"/>
    <property type="match status" value="1"/>
</dbReference>
<dbReference type="Proteomes" id="UP000623129">
    <property type="component" value="Unassembled WGS sequence"/>
</dbReference>
<evidence type="ECO:0000256" key="5">
    <source>
        <dbReference type="ARBA" id="ARBA00023239"/>
    </source>
</evidence>
<feature type="compositionally biased region" description="Low complexity" evidence="8">
    <location>
        <begin position="13"/>
        <end position="25"/>
    </location>
</feature>
<dbReference type="OrthoDB" id="1926996at2759"/>
<comment type="catalytic activity">
    <reaction evidence="6">
        <text>L-glutamate + H(+) = 4-aminobutanoate + CO2</text>
        <dbReference type="Rhea" id="RHEA:17785"/>
        <dbReference type="ChEBI" id="CHEBI:15378"/>
        <dbReference type="ChEBI" id="CHEBI:16526"/>
        <dbReference type="ChEBI" id="CHEBI:29985"/>
        <dbReference type="ChEBI" id="CHEBI:59888"/>
        <dbReference type="EC" id="4.1.1.15"/>
    </reaction>
</comment>
<evidence type="ECO:0000256" key="7">
    <source>
        <dbReference type="RuleBase" id="RU000382"/>
    </source>
</evidence>
<proteinExistence type="inferred from homology"/>
<feature type="compositionally biased region" description="Polar residues" evidence="8">
    <location>
        <begin position="1"/>
        <end position="12"/>
    </location>
</feature>